<dbReference type="InterPro" id="IPR052164">
    <property type="entry name" value="Anthracycline_SecMetBiosynth"/>
</dbReference>
<dbReference type="SUPFAM" id="SSF54593">
    <property type="entry name" value="Glyoxalase/Bleomycin resistance protein/Dihydroxybiphenyl dioxygenase"/>
    <property type="match status" value="2"/>
</dbReference>
<sequence length="273" mass="30631">MPEVDHRPQGMPVWVELDTANVEQSKEFYGQLFGWFSYTMTLDTLGEYAIFTREVPLGPGIAGLQPLSERTSPSSWICYFRTTDLAAGIAAINASGGRELVGMRQVGLLGQHGLFADPEGARFGLWEPFEHQHSALIDEPSTMCWMELACRDPHHARRFYERVFSWRMVDTDEGFTHAKIGTRSVAGMVQIDEQWPARWPGQWLPYFEVADCDSSTALAAELGARVHIPPADIPPGRFALITDPTGARLALIAPDHRYRRLWQHDHTTSPPAV</sequence>
<dbReference type="CDD" id="cd07247">
    <property type="entry name" value="SgaA_N_like"/>
    <property type="match status" value="2"/>
</dbReference>
<dbReference type="Pfam" id="PF18029">
    <property type="entry name" value="Glyoxalase_6"/>
    <property type="match status" value="1"/>
</dbReference>
<evidence type="ECO:0000313" key="3">
    <source>
        <dbReference type="Proteomes" id="UP000483004"/>
    </source>
</evidence>
<dbReference type="Gene3D" id="3.10.180.10">
    <property type="entry name" value="2,3-Dihydroxybiphenyl 1,2-Dioxygenase, domain 1"/>
    <property type="match status" value="2"/>
</dbReference>
<proteinExistence type="predicted"/>
<feature type="domain" description="VOC" evidence="1">
    <location>
        <begin position="142"/>
        <end position="254"/>
    </location>
</feature>
<name>A0A6L3W6Q4_9ACTN</name>
<dbReference type="RefSeq" id="WP_151538252.1">
    <property type="nucleotide sequence ID" value="NZ_WBMR01000004.1"/>
</dbReference>
<evidence type="ECO:0000259" key="1">
    <source>
        <dbReference type="PROSITE" id="PS51819"/>
    </source>
</evidence>
<dbReference type="PANTHER" id="PTHR33993:SF14">
    <property type="entry name" value="GB|AAF24581.1"/>
    <property type="match status" value="1"/>
</dbReference>
<dbReference type="AlphaFoldDB" id="A0A6L3W6Q4"/>
<dbReference type="EMBL" id="WBMR01000004">
    <property type="protein sequence ID" value="KAB2388658.1"/>
    <property type="molecule type" value="Genomic_DNA"/>
</dbReference>
<dbReference type="OrthoDB" id="9793039at2"/>
<protein>
    <submittedName>
        <fullName evidence="2">VOC family protein</fullName>
    </submittedName>
</protein>
<dbReference type="PANTHER" id="PTHR33993">
    <property type="entry name" value="GLYOXALASE-RELATED"/>
    <property type="match status" value="1"/>
</dbReference>
<gene>
    <name evidence="2" type="ORF">F9B16_03000</name>
</gene>
<dbReference type="PROSITE" id="PS51819">
    <property type="entry name" value="VOC"/>
    <property type="match status" value="1"/>
</dbReference>
<reference evidence="2 3" key="1">
    <citation type="submission" date="2019-09" db="EMBL/GenBank/DDBJ databases">
        <title>Actinomadura physcomitrii sp. nov., a novel actinomycete isolated from moss [Physcomitrium sphaericum (Ludw) Fuernr].</title>
        <authorList>
            <person name="Liu C."/>
            <person name="Zhuang X."/>
        </authorList>
    </citation>
    <scope>NUCLEOTIDE SEQUENCE [LARGE SCALE GENOMIC DNA]</scope>
    <source>
        <strain evidence="2 3">CYP1-1B</strain>
    </source>
</reference>
<dbReference type="Proteomes" id="UP000483004">
    <property type="component" value="Unassembled WGS sequence"/>
</dbReference>
<dbReference type="InterPro" id="IPR037523">
    <property type="entry name" value="VOC_core"/>
</dbReference>
<keyword evidence="3" id="KW-1185">Reference proteome</keyword>
<dbReference type="InterPro" id="IPR029068">
    <property type="entry name" value="Glyas_Bleomycin-R_OHBP_Dase"/>
</dbReference>
<evidence type="ECO:0000313" key="2">
    <source>
        <dbReference type="EMBL" id="KAB2388658.1"/>
    </source>
</evidence>
<accession>A0A6L3W6Q4</accession>
<comment type="caution">
    <text evidence="2">The sequence shown here is derived from an EMBL/GenBank/DDBJ whole genome shotgun (WGS) entry which is preliminary data.</text>
</comment>
<organism evidence="2 3">
    <name type="scientific">Actinomadura montaniterrae</name>
    <dbReference type="NCBI Taxonomy" id="1803903"/>
    <lineage>
        <taxon>Bacteria</taxon>
        <taxon>Bacillati</taxon>
        <taxon>Actinomycetota</taxon>
        <taxon>Actinomycetes</taxon>
        <taxon>Streptosporangiales</taxon>
        <taxon>Thermomonosporaceae</taxon>
        <taxon>Actinomadura</taxon>
    </lineage>
</organism>
<dbReference type="InterPro" id="IPR041581">
    <property type="entry name" value="Glyoxalase_6"/>
</dbReference>